<evidence type="ECO:0000256" key="1">
    <source>
        <dbReference type="SAM" id="Phobius"/>
    </source>
</evidence>
<gene>
    <name evidence="2" type="ordered locus">Mmc1_2322</name>
</gene>
<keyword evidence="3" id="KW-1185">Reference proteome</keyword>
<dbReference type="STRING" id="156889.Mmc1_2322"/>
<feature type="transmembrane region" description="Helical" evidence="1">
    <location>
        <begin position="243"/>
        <end position="260"/>
    </location>
</feature>
<evidence type="ECO:0000313" key="2">
    <source>
        <dbReference type="EMBL" id="ABK44822.1"/>
    </source>
</evidence>
<feature type="transmembrane region" description="Helical" evidence="1">
    <location>
        <begin position="218"/>
        <end position="237"/>
    </location>
</feature>
<keyword evidence="1" id="KW-0472">Membrane</keyword>
<dbReference type="eggNOG" id="COG3213">
    <property type="taxonomic scope" value="Bacteria"/>
</dbReference>
<organism evidence="2 3">
    <name type="scientific">Magnetococcus marinus (strain ATCC BAA-1437 / JCM 17883 / MC-1)</name>
    <dbReference type="NCBI Taxonomy" id="156889"/>
    <lineage>
        <taxon>Bacteria</taxon>
        <taxon>Pseudomonadati</taxon>
        <taxon>Pseudomonadota</taxon>
        <taxon>Magnetococcia</taxon>
        <taxon>Magnetococcales</taxon>
        <taxon>Magnetococcaceae</taxon>
        <taxon>Magnetococcus</taxon>
    </lineage>
</organism>
<dbReference type="OrthoDB" id="9770040at2"/>
<dbReference type="Proteomes" id="UP000002586">
    <property type="component" value="Chromosome"/>
</dbReference>
<dbReference type="Pfam" id="PF05940">
    <property type="entry name" value="NnrS"/>
    <property type="match status" value="1"/>
</dbReference>
<feature type="transmembrane region" description="Helical" evidence="1">
    <location>
        <begin position="338"/>
        <end position="360"/>
    </location>
</feature>
<keyword evidence="1" id="KW-1133">Transmembrane helix</keyword>
<dbReference type="HOGENOM" id="CLU_041785_2_0_5"/>
<feature type="transmembrane region" description="Helical" evidence="1">
    <location>
        <begin position="178"/>
        <end position="197"/>
    </location>
</feature>
<reference evidence="2 3" key="2">
    <citation type="journal article" date="2012" name="Int. J. Syst. Evol. Microbiol.">
        <title>Magnetococcus marinus gen. nov., sp. nov., a marine, magnetotactic bacterium that represents a novel lineage (Magnetococcaceae fam. nov.; Magnetococcales ord. nov.) at the base of the Alphaproteobacteria.</title>
        <authorList>
            <person name="Bazylinski D.A."/>
            <person name="Williams T.J."/>
            <person name="Lefevre C.T."/>
            <person name="Berg R.J."/>
            <person name="Zhang C.L."/>
            <person name="Bowser S.S."/>
            <person name="Dean A.J."/>
            <person name="Beveridge T.J."/>
        </authorList>
    </citation>
    <scope>NUCLEOTIDE SEQUENCE [LARGE SCALE GENOMIC DNA]</scope>
    <source>
        <strain evidence="3">ATCC BAA-1437 / JCM 17883 / MC-1</strain>
    </source>
</reference>
<sequence length="400" mass="43943">MPALFGTPFRPFFLFGLLYGLLAMALWVATLLLPEGWPLVPMLVNTPLMPVFWHGHALVFGFCGAIGVGFLLTAAGNWMGKPLLTPGQTAVLLLLWLLGRIAMLSISLLPPWWACVADGLFPLAALLLLLWRVGESSNPWHRAVLVAFALFAILHILSLPTALELIPTPWASTGPKLGMAALVLIAATLGGRIIPLFTVNWLKSSGTDSQADYTPLPWLENSTLLATLLVVIGMILVGMENRWMGLLYLLTAALHLLRMARWQGHRTLSAPIVWVMHVGYLTIPMGLFFLAMPFKLDVVRMITAFHIWTIGVGGLFLIGIVTRVALGHTGRPIQPHPWTVLAYGLLMLALLVRSILPMLWQELLGPSYWLSAAIWCAAMLLILLRYTPILLSRRPDGKAG</sequence>
<feature type="transmembrane region" description="Helical" evidence="1">
    <location>
        <begin position="111"/>
        <end position="131"/>
    </location>
</feature>
<dbReference type="KEGG" id="mgm:Mmc1_2322"/>
<accession>A0LA29</accession>
<dbReference type="AlphaFoldDB" id="A0LA29"/>
<dbReference type="EMBL" id="CP000471">
    <property type="protein sequence ID" value="ABK44822.1"/>
    <property type="molecule type" value="Genomic_DNA"/>
</dbReference>
<keyword evidence="1" id="KW-0812">Transmembrane</keyword>
<reference evidence="3" key="1">
    <citation type="journal article" date="2009" name="Appl. Environ. Microbiol.">
        <title>Complete genome sequence of the chemolithoautotrophic marine magnetotactic coccus strain MC-1.</title>
        <authorList>
            <person name="Schubbe S."/>
            <person name="Williams T.J."/>
            <person name="Xie G."/>
            <person name="Kiss H.E."/>
            <person name="Brettin T.S."/>
            <person name="Martinez D."/>
            <person name="Ross C.A."/>
            <person name="Schuler D."/>
            <person name="Cox B.L."/>
            <person name="Nealson K.H."/>
            <person name="Bazylinski D.A."/>
        </authorList>
    </citation>
    <scope>NUCLEOTIDE SEQUENCE [LARGE SCALE GENOMIC DNA]</scope>
    <source>
        <strain evidence="3">ATCC BAA-1437 / JCM 17883 / MC-1</strain>
    </source>
</reference>
<feature type="transmembrane region" description="Helical" evidence="1">
    <location>
        <begin position="87"/>
        <end position="105"/>
    </location>
</feature>
<dbReference type="RefSeq" id="WP_011713943.1">
    <property type="nucleotide sequence ID" value="NC_008576.1"/>
</dbReference>
<name>A0LA29_MAGMM</name>
<feature type="transmembrane region" description="Helical" evidence="1">
    <location>
        <begin position="53"/>
        <end position="75"/>
    </location>
</feature>
<evidence type="ECO:0000313" key="3">
    <source>
        <dbReference type="Proteomes" id="UP000002586"/>
    </source>
</evidence>
<feature type="transmembrane region" description="Helical" evidence="1">
    <location>
        <begin position="272"/>
        <end position="292"/>
    </location>
</feature>
<dbReference type="InterPro" id="IPR010266">
    <property type="entry name" value="NnrS"/>
</dbReference>
<feature type="transmembrane region" description="Helical" evidence="1">
    <location>
        <begin position="366"/>
        <end position="384"/>
    </location>
</feature>
<feature type="transmembrane region" description="Helical" evidence="1">
    <location>
        <begin position="304"/>
        <end position="326"/>
    </location>
</feature>
<feature type="transmembrane region" description="Helical" evidence="1">
    <location>
        <begin position="143"/>
        <end position="166"/>
    </location>
</feature>
<feature type="transmembrane region" description="Helical" evidence="1">
    <location>
        <begin position="12"/>
        <end position="33"/>
    </location>
</feature>
<protein>
    <submittedName>
        <fullName evidence="2">NnrS family protein</fullName>
    </submittedName>
</protein>
<proteinExistence type="predicted"/>